<dbReference type="OrthoDB" id="10071171at2759"/>
<organism evidence="3 4">
    <name type="scientific">Stachybotrys chlorohalonatus (strain IBT 40285)</name>
    <dbReference type="NCBI Taxonomy" id="1283841"/>
    <lineage>
        <taxon>Eukaryota</taxon>
        <taxon>Fungi</taxon>
        <taxon>Dikarya</taxon>
        <taxon>Ascomycota</taxon>
        <taxon>Pezizomycotina</taxon>
        <taxon>Sordariomycetes</taxon>
        <taxon>Hypocreomycetidae</taxon>
        <taxon>Hypocreales</taxon>
        <taxon>Stachybotryaceae</taxon>
        <taxon>Stachybotrys</taxon>
    </lineage>
</organism>
<protein>
    <submittedName>
        <fullName evidence="3">Uncharacterized protein</fullName>
    </submittedName>
</protein>
<accession>A0A084QK72</accession>
<feature type="coiled-coil region" evidence="1">
    <location>
        <begin position="452"/>
        <end position="479"/>
    </location>
</feature>
<reference evidence="3 4" key="1">
    <citation type="journal article" date="2014" name="BMC Genomics">
        <title>Comparative genome sequencing reveals chemotype-specific gene clusters in the toxigenic black mold Stachybotrys.</title>
        <authorList>
            <person name="Semeiks J."/>
            <person name="Borek D."/>
            <person name="Otwinowski Z."/>
            <person name="Grishin N.V."/>
        </authorList>
    </citation>
    <scope>NUCLEOTIDE SEQUENCE [LARGE SCALE GENOMIC DNA]</scope>
    <source>
        <strain evidence="3 4">IBT 40285</strain>
    </source>
</reference>
<feature type="region of interest" description="Disordered" evidence="2">
    <location>
        <begin position="38"/>
        <end position="57"/>
    </location>
</feature>
<sequence>MELQGHNLSAVALSPYEWSVEFSKGQPKAYRPQNAPWVIKGPQEESGGETAQRRSPTTVDELIQRFLTVLGDSRMPHQPSRYQSLELEAFCRPGSLDVLEQGTRDCVNYALALLDDRSRQGYQALPSTVAGQQRRSRGPLSSFQLLQEPRKKVCPQGLVNSHEDNPANNCARLSDSWAILALALTASRDQAFFLADFFYKYLGNKTALGIRVPPIGLPLFCLEFHFQFYVWQEGGPLKRDRRTKRNNKPVRRSFELQHLGLDEPLKAYVHEAQISCLVTGVDHESWCAYLFVDTYYQGDSSSEDVEYYHSQKDGDMQTDPLTAGTLDANLPIWTPREYFLTIYECRLKQVKHAVHNLVSRLLLKLEPYLHDRQSLSSLPDNDYMMSFDRKKQLQQMLDEASRLLRQTIHSICRIIDTWDRFSSRDAAYLSDIVRHRGASDESIPPFRLVAIIGDHINDLRELQLRAEEQQDLCVGLARELEMQIVMEDNQITTQQHQTGELVKVLTGIGL</sequence>
<dbReference type="STRING" id="1283841.A0A084QK72"/>
<dbReference type="EMBL" id="KL660688">
    <property type="protein sequence ID" value="KFA64357.1"/>
    <property type="molecule type" value="Genomic_DNA"/>
</dbReference>
<dbReference type="Proteomes" id="UP000028524">
    <property type="component" value="Unassembled WGS sequence"/>
</dbReference>
<dbReference type="HOGENOM" id="CLU_025796_2_0_1"/>
<name>A0A084QK72_STAC4</name>
<dbReference type="AlphaFoldDB" id="A0A084QK72"/>
<proteinExistence type="predicted"/>
<dbReference type="InParanoid" id="A0A084QK72"/>
<keyword evidence="4" id="KW-1185">Reference proteome</keyword>
<dbReference type="OMA" id="PANNCAR"/>
<evidence type="ECO:0000313" key="3">
    <source>
        <dbReference type="EMBL" id="KFA64357.1"/>
    </source>
</evidence>
<keyword evidence="1" id="KW-0175">Coiled coil</keyword>
<gene>
    <name evidence="3" type="ORF">S40285_02903</name>
</gene>
<evidence type="ECO:0000256" key="1">
    <source>
        <dbReference type="SAM" id="Coils"/>
    </source>
</evidence>
<feature type="non-terminal residue" evidence="3">
    <location>
        <position position="510"/>
    </location>
</feature>
<evidence type="ECO:0000313" key="4">
    <source>
        <dbReference type="Proteomes" id="UP000028524"/>
    </source>
</evidence>
<evidence type="ECO:0000256" key="2">
    <source>
        <dbReference type="SAM" id="MobiDB-lite"/>
    </source>
</evidence>